<organism evidence="3 4">
    <name type="scientific">Luteolibacter pohnpeiensis</name>
    <dbReference type="NCBI Taxonomy" id="454153"/>
    <lineage>
        <taxon>Bacteria</taxon>
        <taxon>Pseudomonadati</taxon>
        <taxon>Verrucomicrobiota</taxon>
        <taxon>Verrucomicrobiia</taxon>
        <taxon>Verrucomicrobiales</taxon>
        <taxon>Verrucomicrobiaceae</taxon>
        <taxon>Luteolibacter</taxon>
    </lineage>
</organism>
<dbReference type="PANTHER" id="PTHR38658">
    <property type="entry name" value="OXPP CYCLE PROTEIN OPCA-RELATED"/>
    <property type="match status" value="1"/>
</dbReference>
<sequence>MIQDLSDIGMEVPVSGIEKELRNLWAQDEARTNASLMNLVIYSEKKGSLAENSAFIRCLTQDHACRAILVEIDRSIEEKSLRAWITTHCHLANGKKSICCEQVAFHLTGRVTGRFRNTVFSHLDSDLPLVFWWQGELSDIFTERLASVIDRLIVDSSSWEQPAATFDRLTEAMEASSKLILQDLAWTRTWQFRVGVAGLFDDPVAQAALPKMESIRIVHHPKHRNCALQLLAWLSIQAGWNPTAKPEKGATKFSFAAKGGEIAIVLEADPNSAALGELVMSAGETTVSLKCNKESGMVLRKIESPMYHASSVSPADPEPATELIALQLSRGGKNSLFKKILPRFRELLS</sequence>
<comment type="caution">
    <text evidence="3">The sequence shown here is derived from an EMBL/GenBank/DDBJ whole genome shotgun (WGS) entry which is preliminary data.</text>
</comment>
<evidence type="ECO:0000313" key="4">
    <source>
        <dbReference type="Proteomes" id="UP000603141"/>
    </source>
</evidence>
<feature type="domain" description="Glucose-6-phosphate dehydrogenase assembly protein OpcA C-terminal" evidence="2">
    <location>
        <begin position="182"/>
        <end position="339"/>
    </location>
</feature>
<feature type="domain" description="Glucose-6-phosphate dehydrogenase assembly protein OpcA N-terminal" evidence="1">
    <location>
        <begin position="60"/>
        <end position="170"/>
    </location>
</feature>
<proteinExistence type="predicted"/>
<dbReference type="RefSeq" id="WP_200267553.1">
    <property type="nucleotide sequence ID" value="NZ_JAENIJ010000003.1"/>
</dbReference>
<dbReference type="InterPro" id="IPR004555">
    <property type="entry name" value="G6PDH_assembly_OpcA"/>
</dbReference>
<evidence type="ECO:0000259" key="1">
    <source>
        <dbReference type="Pfam" id="PF10128"/>
    </source>
</evidence>
<dbReference type="InterPro" id="IPR046802">
    <property type="entry name" value="OpcA_G6PD_C"/>
</dbReference>
<dbReference type="InterPro" id="IPR046801">
    <property type="entry name" value="OpcA_G6PD_N"/>
</dbReference>
<dbReference type="Pfam" id="PF20171">
    <property type="entry name" value="OpcA_G6PD_C"/>
    <property type="match status" value="1"/>
</dbReference>
<dbReference type="AlphaFoldDB" id="A0A934S198"/>
<keyword evidence="4" id="KW-1185">Reference proteome</keyword>
<dbReference type="PANTHER" id="PTHR38658:SF1">
    <property type="entry name" value="OXPP CYCLE PROTEIN OPCA-RELATED"/>
    <property type="match status" value="1"/>
</dbReference>
<reference evidence="3" key="1">
    <citation type="submission" date="2021-01" db="EMBL/GenBank/DDBJ databases">
        <title>Modified the classification status of verrucomicrobia.</title>
        <authorList>
            <person name="Feng X."/>
        </authorList>
    </citation>
    <scope>NUCLEOTIDE SEQUENCE</scope>
    <source>
        <strain evidence="3">KCTC 22041</strain>
    </source>
</reference>
<dbReference type="Proteomes" id="UP000603141">
    <property type="component" value="Unassembled WGS sequence"/>
</dbReference>
<accession>A0A934S198</accession>
<dbReference type="Pfam" id="PF10128">
    <property type="entry name" value="OpcA_G6PD_assem"/>
    <property type="match status" value="1"/>
</dbReference>
<dbReference type="EMBL" id="JAENIJ010000003">
    <property type="protein sequence ID" value="MBK1881395.1"/>
    <property type="molecule type" value="Genomic_DNA"/>
</dbReference>
<name>A0A934S198_9BACT</name>
<evidence type="ECO:0000259" key="2">
    <source>
        <dbReference type="Pfam" id="PF20171"/>
    </source>
</evidence>
<protein>
    <submittedName>
        <fullName evidence="3">Glucose-6-phosphate dehydrogenase assembly protein OpcA</fullName>
    </submittedName>
</protein>
<evidence type="ECO:0000313" key="3">
    <source>
        <dbReference type="EMBL" id="MBK1881395.1"/>
    </source>
</evidence>
<gene>
    <name evidence="3" type="ORF">JIN85_03145</name>
</gene>